<dbReference type="PANTHER" id="PTHR36932:SF1">
    <property type="entry name" value="CAPSULAR POLYSACCHARIDE BIOSYNTHESIS PROTEIN"/>
    <property type="match status" value="1"/>
</dbReference>
<evidence type="ECO:0000313" key="2">
    <source>
        <dbReference type="Proteomes" id="UP000021369"/>
    </source>
</evidence>
<dbReference type="Proteomes" id="UP000021369">
    <property type="component" value="Unassembled WGS sequence"/>
</dbReference>
<dbReference type="SUPFAM" id="SSF56801">
    <property type="entry name" value="Acetyl-CoA synthetase-like"/>
    <property type="match status" value="1"/>
</dbReference>
<dbReference type="InterPro" id="IPR042099">
    <property type="entry name" value="ANL_N_sf"/>
</dbReference>
<keyword evidence="2" id="KW-1185">Reference proteome</keyword>
<dbReference type="OrthoDB" id="580775at2"/>
<reference evidence="1 2" key="1">
    <citation type="submission" date="2013-06" db="EMBL/GenBank/DDBJ databases">
        <title>Rumen cellulosomics: divergent fiber-degrading strategies revealed by comparative genome-wide analysis of six Ruminococcal strains.</title>
        <authorList>
            <person name="Dassa B."/>
            <person name="Borovok I."/>
            <person name="Lamed R."/>
            <person name="Flint H."/>
            <person name="Yeoman C.J."/>
            <person name="White B."/>
            <person name="Bayer E.A."/>
        </authorList>
    </citation>
    <scope>NUCLEOTIDE SEQUENCE [LARGE SCALE GENOMIC DNA]</scope>
    <source>
        <strain evidence="1 2">SY3</strain>
    </source>
</reference>
<dbReference type="PANTHER" id="PTHR36932">
    <property type="entry name" value="CAPSULAR POLYSACCHARIDE BIOSYNTHESIS PROTEIN"/>
    <property type="match status" value="1"/>
</dbReference>
<comment type="caution">
    <text evidence="1">The sequence shown here is derived from an EMBL/GenBank/DDBJ whole genome shotgun (WGS) entry which is preliminary data.</text>
</comment>
<gene>
    <name evidence="1" type="ORF">RASY3_02605</name>
</gene>
<dbReference type="Gene3D" id="3.40.50.12780">
    <property type="entry name" value="N-terminal domain of ligase-like"/>
    <property type="match status" value="1"/>
</dbReference>
<proteinExistence type="predicted"/>
<dbReference type="AlphaFoldDB" id="A0A011W1G7"/>
<organism evidence="1 2">
    <name type="scientific">Ruminococcus albus SY3</name>
    <dbReference type="NCBI Taxonomy" id="1341156"/>
    <lineage>
        <taxon>Bacteria</taxon>
        <taxon>Bacillati</taxon>
        <taxon>Bacillota</taxon>
        <taxon>Clostridia</taxon>
        <taxon>Eubacteriales</taxon>
        <taxon>Oscillospiraceae</taxon>
        <taxon>Ruminococcus</taxon>
    </lineage>
</organism>
<name>A0A011W1G7_RUMAL</name>
<dbReference type="PATRIC" id="fig|1341156.4.peg.242"/>
<dbReference type="InterPro" id="IPR053158">
    <property type="entry name" value="CapK_Type1_Caps_Biosynth"/>
</dbReference>
<dbReference type="EMBL" id="JEOB01000001">
    <property type="protein sequence ID" value="EXM40688.1"/>
    <property type="molecule type" value="Genomic_DNA"/>
</dbReference>
<dbReference type="RefSeq" id="WP_051506296.1">
    <property type="nucleotide sequence ID" value="NZ_JEOB01000001.1"/>
</dbReference>
<accession>A0A011W1G7</accession>
<protein>
    <submittedName>
        <fullName evidence="1">Coenzyme F390 synthetase</fullName>
    </submittedName>
</protein>
<evidence type="ECO:0000313" key="1">
    <source>
        <dbReference type="EMBL" id="EXM40688.1"/>
    </source>
</evidence>
<sequence length="440" mass="50013">MTFAEVALRLTAAKAAARLPRKAVLDIQQRRLRKMLRFAFEHSRYYRASFKAAHINECNIDRMPIERFPTIDKQVLIDRFEDIVTVKGITQEKMRRFDTEKNAGKNLGGKYHIVHSSGSTGKPAYFLYDDKAWDTMLIGIIRAALWNMSMPEILRFKQQRPKILYIAATDGRYGGAMAVGDGLDDLGFEKLVLDVQIPTYELISKLSNFKPDVIIGYPTAINILSQISELNLSPGRIITCGEPLGRDMHRSFRRHFRCDVINFYGASESIAIGVGDDKSGGIYLFDDMNYIEVAEDGIYLTCLYNFAQPLIRYKIGDIVSPERCDKRYPFSKLGNISGRSEDIMWFTNAHGKKEFLHPLSVEGLCIEGLIDYQFVVTSSTHFEIHIQTAGNKNVTEELELYLRRILASNGLENVNFDIKPVNTIGADKQTGKKRLIVDKR</sequence>